<evidence type="ECO:0000256" key="3">
    <source>
        <dbReference type="SAM" id="MobiDB-lite"/>
    </source>
</evidence>
<evidence type="ECO:0000256" key="2">
    <source>
        <dbReference type="ARBA" id="ARBA00023043"/>
    </source>
</evidence>
<proteinExistence type="predicted"/>
<dbReference type="EMBL" id="CAICTM010000031">
    <property type="protein sequence ID" value="CAB9498097.1"/>
    <property type="molecule type" value="Genomic_DNA"/>
</dbReference>
<accession>A0A9N8D841</accession>
<dbReference type="SMART" id="SM00248">
    <property type="entry name" value="ANK"/>
    <property type="match status" value="2"/>
</dbReference>
<dbReference type="Pfam" id="PF12796">
    <property type="entry name" value="Ank_2"/>
    <property type="match status" value="1"/>
</dbReference>
<keyword evidence="1" id="KW-0677">Repeat</keyword>
<evidence type="ECO:0000256" key="1">
    <source>
        <dbReference type="ARBA" id="ARBA00022737"/>
    </source>
</evidence>
<gene>
    <name evidence="4" type="ORF">SEMRO_31_G020370.1</name>
</gene>
<dbReference type="InterPro" id="IPR036770">
    <property type="entry name" value="Ankyrin_rpt-contain_sf"/>
</dbReference>
<keyword evidence="5" id="KW-1185">Reference proteome</keyword>
<sequence>MAGMNDVIDMAAMSNPFLVGGNDEHGVPQMGASIAVNAMPKPALMVPLMPSPGLARGMSNPAFSAIQAIAASRQLHLSSQNLQQFHHHHQQHPQMMAHNHHHFGGHDDDDSMSTASSCDMDDHSYSSWSESDDDEDDNAYEMYAPVAGASRGQLLRPMSVDQITALAVATGARKPQQLQQQQNSMSAQTSHNPRLGMVATGGRSGSISAPQSSENLAVAKSAILGPRSVSMPKMNPEIAHYHQQHGAQCPCTDVTKPDDVLKELLQAQGKTVGYSSYDEIPNFFLPIQPQHIEAFQQDIVTAVRGKDVPALMALQKQGRMLQCCNKFGESIVHMACRQSSVEVVEFLMSQVDIRVCCDSGRTPLHDACWTQSPDFDIVSLLLAECPDLLRVKDKRGFSPLAYVPHGQWRRWGNFLEQNKDLLVFKGFN</sequence>
<reference evidence="4" key="1">
    <citation type="submission" date="2020-06" db="EMBL/GenBank/DDBJ databases">
        <authorList>
            <consortium name="Plant Systems Biology data submission"/>
        </authorList>
    </citation>
    <scope>NUCLEOTIDE SEQUENCE</scope>
    <source>
        <strain evidence="4">D6</strain>
    </source>
</reference>
<dbReference type="AlphaFoldDB" id="A0A9N8D841"/>
<dbReference type="Gene3D" id="1.25.40.20">
    <property type="entry name" value="Ankyrin repeat-containing domain"/>
    <property type="match status" value="1"/>
</dbReference>
<comment type="caution">
    <text evidence="4">The sequence shown here is derived from an EMBL/GenBank/DDBJ whole genome shotgun (WGS) entry which is preliminary data.</text>
</comment>
<dbReference type="PANTHER" id="PTHR24126">
    <property type="entry name" value="ANKYRIN REPEAT, PH AND SEC7 DOMAIN CONTAINING PROTEIN SECG-RELATED"/>
    <property type="match status" value="1"/>
</dbReference>
<name>A0A9N8D841_9STRA</name>
<dbReference type="OrthoDB" id="341259at2759"/>
<evidence type="ECO:0000313" key="4">
    <source>
        <dbReference type="EMBL" id="CAB9498097.1"/>
    </source>
</evidence>
<feature type="region of interest" description="Disordered" evidence="3">
    <location>
        <begin position="83"/>
        <end position="136"/>
    </location>
</feature>
<organism evidence="4 5">
    <name type="scientific">Seminavis robusta</name>
    <dbReference type="NCBI Taxonomy" id="568900"/>
    <lineage>
        <taxon>Eukaryota</taxon>
        <taxon>Sar</taxon>
        <taxon>Stramenopiles</taxon>
        <taxon>Ochrophyta</taxon>
        <taxon>Bacillariophyta</taxon>
        <taxon>Bacillariophyceae</taxon>
        <taxon>Bacillariophycidae</taxon>
        <taxon>Naviculales</taxon>
        <taxon>Naviculaceae</taxon>
        <taxon>Seminavis</taxon>
    </lineage>
</organism>
<keyword evidence="2" id="KW-0040">ANK repeat</keyword>
<dbReference type="InterPro" id="IPR002110">
    <property type="entry name" value="Ankyrin_rpt"/>
</dbReference>
<protein>
    <submittedName>
        <fullName evidence="4">ANK</fullName>
    </submittedName>
</protein>
<dbReference type="PANTHER" id="PTHR24126:SF14">
    <property type="entry name" value="ANK_REP_REGION DOMAIN-CONTAINING PROTEIN"/>
    <property type="match status" value="1"/>
</dbReference>
<dbReference type="Proteomes" id="UP001153069">
    <property type="component" value="Unassembled WGS sequence"/>
</dbReference>
<dbReference type="SUPFAM" id="SSF48403">
    <property type="entry name" value="Ankyrin repeat"/>
    <property type="match status" value="1"/>
</dbReference>
<evidence type="ECO:0000313" key="5">
    <source>
        <dbReference type="Proteomes" id="UP001153069"/>
    </source>
</evidence>